<dbReference type="AlphaFoldDB" id="U5EP76"/>
<feature type="domain" description="BTB" evidence="4">
    <location>
        <begin position="38"/>
        <end position="103"/>
    </location>
</feature>
<dbReference type="InterPro" id="IPR011333">
    <property type="entry name" value="SKP1/BTB/POZ_sf"/>
</dbReference>
<proteinExistence type="evidence at transcript level"/>
<dbReference type="EMBL" id="GANO01004829">
    <property type="protein sequence ID" value="JAB55042.1"/>
    <property type="molecule type" value="mRNA"/>
</dbReference>
<dbReference type="CDD" id="cd18315">
    <property type="entry name" value="BTB_POZ_BAB-like"/>
    <property type="match status" value="1"/>
</dbReference>
<dbReference type="GO" id="GO:0048513">
    <property type="term" value="P:animal organ development"/>
    <property type="evidence" value="ECO:0007669"/>
    <property type="project" value="UniProtKB-ARBA"/>
</dbReference>
<protein>
    <submittedName>
        <fullName evidence="5">Putative male-specific transcription factor fru-mb</fullName>
    </submittedName>
</protein>
<feature type="compositionally biased region" description="Low complexity" evidence="3">
    <location>
        <begin position="151"/>
        <end position="202"/>
    </location>
</feature>
<dbReference type="SMART" id="SM00614">
    <property type="entry name" value="ZnF_BED"/>
    <property type="match status" value="1"/>
</dbReference>
<name>U5EP76_9DIPT</name>
<sequence>KNLINTDAMDQQFCLRWNNHQSNLTSVFTSLLQREALCDVTLACDGKTVKAHQTILSACSPYFETIFIRNPHPHPIVHLKDVRFSEMRSLLDFMYKGEVHVGQSSLPMFLKTAESLQVRGLTDNNAVNYGSDPEKTDRDSRDRDTTSHPSNNNNNIILKTNHNNDGPNNNNNNNSSNNNSNNNNNNNNSSSNNNNNNNINMDDSYDDDNKDINRDRRLDLLNQEFKEYKDKLPRDRDKDMPSVEISKRKRKPSSNCDNSLTSIHSINAHERTYSDSQASSHSSFKLSPLPTMKSLEGGDDSRRNSPASHLSITGNQQISVKKEIDLSSIHPGLPPELLPPGALPLPHEDMTNLLTSHGLQSMSDPGGDNDSPQQHLEHPDNIDGPGGQFERQLHHARLLAATPPGTNTNEHHFNLHQMSYQNMFTPSRDPSTSWRCRSCGKEVTNRWHHYHSHTPQRSVCPYCPSTYSRIDTLRSHLRVKHADRLIKH</sequence>
<dbReference type="GO" id="GO:0003006">
    <property type="term" value="P:developmental process involved in reproduction"/>
    <property type="evidence" value="ECO:0007669"/>
    <property type="project" value="UniProtKB-ARBA"/>
</dbReference>
<organism evidence="5">
    <name type="scientific">Corethrella appendiculata</name>
    <dbReference type="NCBI Taxonomy" id="1370023"/>
    <lineage>
        <taxon>Eukaryota</taxon>
        <taxon>Metazoa</taxon>
        <taxon>Ecdysozoa</taxon>
        <taxon>Arthropoda</taxon>
        <taxon>Hexapoda</taxon>
        <taxon>Insecta</taxon>
        <taxon>Pterygota</taxon>
        <taxon>Neoptera</taxon>
        <taxon>Endopterygota</taxon>
        <taxon>Diptera</taxon>
        <taxon>Nematocera</taxon>
        <taxon>Culicoidea</taxon>
        <taxon>Chaoboridae</taxon>
        <taxon>Corethrella</taxon>
    </lineage>
</organism>
<dbReference type="PANTHER" id="PTHR23110:SF107">
    <property type="entry name" value="SEX DETERMINATION PROTEIN FRUITLESS"/>
    <property type="match status" value="1"/>
</dbReference>
<evidence type="ECO:0000313" key="5">
    <source>
        <dbReference type="EMBL" id="JAB55042.1"/>
    </source>
</evidence>
<feature type="region of interest" description="Disordered" evidence="3">
    <location>
        <begin position="229"/>
        <end position="259"/>
    </location>
</feature>
<dbReference type="GO" id="GO:0048468">
    <property type="term" value="P:cell development"/>
    <property type="evidence" value="ECO:0007669"/>
    <property type="project" value="UniProtKB-ARBA"/>
</dbReference>
<reference evidence="5" key="1">
    <citation type="journal article" date="2014" name="Insect Biochem. Mol. Biol.">
        <title>An insight into the sialome of the frog biting fly, Corethrella appendiculata.</title>
        <authorList>
            <person name="Ribeiro J.M.C."/>
            <person name="Chagas A.C."/>
            <person name="Pham V.M."/>
            <person name="Lounibos L.P."/>
            <person name="Calvo E."/>
        </authorList>
    </citation>
    <scope>NUCLEOTIDE SEQUENCE</scope>
    <source>
        <tissue evidence="5">Salivary glands</tissue>
    </source>
</reference>
<dbReference type="Pfam" id="PF00651">
    <property type="entry name" value="BTB"/>
    <property type="match status" value="1"/>
</dbReference>
<dbReference type="FunFam" id="3.30.710.10:FF:000138">
    <property type="entry name" value="Fruitless, isoform N"/>
    <property type="match status" value="1"/>
</dbReference>
<dbReference type="SMART" id="SM00225">
    <property type="entry name" value="BTB"/>
    <property type="match status" value="1"/>
</dbReference>
<evidence type="ECO:0000256" key="1">
    <source>
        <dbReference type="ARBA" id="ARBA00004123"/>
    </source>
</evidence>
<dbReference type="PROSITE" id="PS00028">
    <property type="entry name" value="ZINC_FINGER_C2H2_1"/>
    <property type="match status" value="1"/>
</dbReference>
<dbReference type="InterPro" id="IPR000210">
    <property type="entry name" value="BTB/POZ_dom"/>
</dbReference>
<feature type="compositionally biased region" description="Basic and acidic residues" evidence="3">
    <location>
        <begin position="132"/>
        <end position="146"/>
    </location>
</feature>
<feature type="region of interest" description="Disordered" evidence="3">
    <location>
        <begin position="122"/>
        <end position="211"/>
    </location>
</feature>
<comment type="subcellular location">
    <subcellularLocation>
        <location evidence="1">Nucleus</location>
    </subcellularLocation>
</comment>
<evidence type="ECO:0000256" key="2">
    <source>
        <dbReference type="ARBA" id="ARBA00023242"/>
    </source>
</evidence>
<dbReference type="GO" id="GO:0006357">
    <property type="term" value="P:regulation of transcription by RNA polymerase II"/>
    <property type="evidence" value="ECO:0007669"/>
    <property type="project" value="TreeGrafter"/>
</dbReference>
<feature type="region of interest" description="Disordered" evidence="3">
    <location>
        <begin position="357"/>
        <end position="388"/>
    </location>
</feature>
<keyword evidence="2" id="KW-0539">Nucleus</keyword>
<feature type="compositionally biased region" description="Polar residues" evidence="3">
    <location>
        <begin position="274"/>
        <end position="285"/>
    </location>
</feature>
<dbReference type="SUPFAM" id="SSF54695">
    <property type="entry name" value="POZ domain"/>
    <property type="match status" value="1"/>
</dbReference>
<accession>U5EP76</accession>
<feature type="compositionally biased region" description="Basic and acidic residues" evidence="3">
    <location>
        <begin position="229"/>
        <end position="241"/>
    </location>
</feature>
<dbReference type="PROSITE" id="PS50097">
    <property type="entry name" value="BTB"/>
    <property type="match status" value="1"/>
</dbReference>
<evidence type="ECO:0000259" key="4">
    <source>
        <dbReference type="PROSITE" id="PS50097"/>
    </source>
</evidence>
<evidence type="ECO:0000256" key="3">
    <source>
        <dbReference type="SAM" id="MobiDB-lite"/>
    </source>
</evidence>
<dbReference type="PANTHER" id="PTHR23110">
    <property type="entry name" value="BTB DOMAIN TRANSCRIPTION FACTOR"/>
    <property type="match status" value="1"/>
</dbReference>
<dbReference type="GO" id="GO:0005634">
    <property type="term" value="C:nucleus"/>
    <property type="evidence" value="ECO:0007669"/>
    <property type="project" value="UniProtKB-SubCell"/>
</dbReference>
<dbReference type="InterPro" id="IPR013087">
    <property type="entry name" value="Znf_C2H2_type"/>
</dbReference>
<dbReference type="Gene3D" id="3.30.710.10">
    <property type="entry name" value="Potassium Channel Kv1.1, Chain A"/>
    <property type="match status" value="1"/>
</dbReference>
<feature type="compositionally biased region" description="Polar residues" evidence="3">
    <location>
        <begin position="304"/>
        <end position="319"/>
    </location>
</feature>
<feature type="non-terminal residue" evidence="5">
    <location>
        <position position="1"/>
    </location>
</feature>
<dbReference type="InterPro" id="IPR051095">
    <property type="entry name" value="Dros_DevTransReg"/>
</dbReference>
<feature type="region of interest" description="Disordered" evidence="3">
    <location>
        <begin position="271"/>
        <end position="319"/>
    </location>
</feature>